<feature type="compositionally biased region" description="Polar residues" evidence="6">
    <location>
        <begin position="169"/>
        <end position="182"/>
    </location>
</feature>
<comment type="subcellular location">
    <subcellularLocation>
        <location evidence="1">Membrane</location>
        <topology evidence="1">Multi-pass membrane protein</topology>
    </subcellularLocation>
</comment>
<evidence type="ECO:0000256" key="1">
    <source>
        <dbReference type="ARBA" id="ARBA00004141"/>
    </source>
</evidence>
<feature type="compositionally biased region" description="Polar residues" evidence="6">
    <location>
        <begin position="887"/>
        <end position="896"/>
    </location>
</feature>
<feature type="compositionally biased region" description="Basic and acidic residues" evidence="6">
    <location>
        <begin position="1004"/>
        <end position="1022"/>
    </location>
</feature>
<feature type="region of interest" description="Disordered" evidence="6">
    <location>
        <begin position="1"/>
        <end position="27"/>
    </location>
</feature>
<feature type="transmembrane region" description="Helical" evidence="7">
    <location>
        <begin position="837"/>
        <end position="862"/>
    </location>
</feature>
<dbReference type="Pfam" id="PF00520">
    <property type="entry name" value="Ion_trans"/>
    <property type="match status" value="2"/>
</dbReference>
<dbReference type="CDD" id="cd00051">
    <property type="entry name" value="EFh"/>
    <property type="match status" value="1"/>
</dbReference>
<evidence type="ECO:0000259" key="8">
    <source>
        <dbReference type="PROSITE" id="PS50222"/>
    </source>
</evidence>
<feature type="transmembrane region" description="Helical" evidence="7">
    <location>
        <begin position="648"/>
        <end position="671"/>
    </location>
</feature>
<feature type="domain" description="EF-hand" evidence="8">
    <location>
        <begin position="524"/>
        <end position="559"/>
    </location>
</feature>
<keyword evidence="5 7" id="KW-0472">Membrane</keyword>
<evidence type="ECO:0000256" key="7">
    <source>
        <dbReference type="SAM" id="Phobius"/>
    </source>
</evidence>
<dbReference type="GO" id="GO:0005216">
    <property type="term" value="F:monoatomic ion channel activity"/>
    <property type="evidence" value="ECO:0007669"/>
    <property type="project" value="InterPro"/>
</dbReference>
<protein>
    <recommendedName>
        <fullName evidence="8">EF-hand domain-containing protein</fullName>
    </recommendedName>
</protein>
<evidence type="ECO:0000256" key="5">
    <source>
        <dbReference type="ARBA" id="ARBA00023136"/>
    </source>
</evidence>
<dbReference type="InterPro" id="IPR005821">
    <property type="entry name" value="Ion_trans_dom"/>
</dbReference>
<feature type="transmembrane region" description="Helical" evidence="7">
    <location>
        <begin position="369"/>
        <end position="389"/>
    </location>
</feature>
<dbReference type="Gene3D" id="1.10.238.10">
    <property type="entry name" value="EF-hand"/>
    <property type="match status" value="1"/>
</dbReference>
<dbReference type="InterPro" id="IPR027359">
    <property type="entry name" value="Volt_channel_dom_sf"/>
</dbReference>
<reference evidence="9" key="1">
    <citation type="submission" date="2021-01" db="EMBL/GenBank/DDBJ databases">
        <authorList>
            <person name="Corre E."/>
            <person name="Pelletier E."/>
            <person name="Niang G."/>
            <person name="Scheremetjew M."/>
            <person name="Finn R."/>
            <person name="Kale V."/>
            <person name="Holt S."/>
            <person name="Cochrane G."/>
            <person name="Meng A."/>
            <person name="Brown T."/>
            <person name="Cohen L."/>
        </authorList>
    </citation>
    <scope>NUCLEOTIDE SEQUENCE</scope>
    <source>
        <strain evidence="9">NIES-2562</strain>
    </source>
</reference>
<evidence type="ECO:0000256" key="3">
    <source>
        <dbReference type="ARBA" id="ARBA00022837"/>
    </source>
</evidence>
<dbReference type="PANTHER" id="PTHR46726:SF2">
    <property type="entry name" value="SH3 DOMAIN-CONTAINING PROTEIN"/>
    <property type="match status" value="1"/>
</dbReference>
<feature type="compositionally biased region" description="Low complexity" evidence="6">
    <location>
        <begin position="128"/>
        <end position="141"/>
    </location>
</feature>
<name>A0A7S3GIN2_9EUKA</name>
<feature type="transmembrane region" description="Helical" evidence="7">
    <location>
        <begin position="776"/>
        <end position="797"/>
    </location>
</feature>
<sequence length="1057" mass="118373">MSFEPSSYASAAPSPGPSSGGLAAVAASEEGGDADYFGRVLREREQRAKEEAEQKKEFATKGAHRTEFHELHKQLKYCNTTTRELDEVIVANCRIRSGTIETDLDVAEEPEGIKQTFIHLLKGKGRAASGAKSVSSSASKSIDTSKWRKMQGLRRSTNSEEGGVEMSSRHPSSASDVTTTTIQRRPKSVSLVDARLRLAVGFINDAKAGRGARLHRRNVRAMAAYHLHNSIGVRVVVMVVALLQMMVTPWEPLSIRQASLPLSKQIQDNDVGYWWTTAVDIVACVVYILFLLLKFYHLGMWQFWRKGWNRFYFGLVILSTIDLLLKPVAVIPPISMPLRPFMVVCLSQNLRHAVIVFGRTLIAKGTLNVMLQIGILIIVFSVFGVYWMAGNASWWEGDGVCSFCNFNDTLNSMLSFYVLSTSENYPDVMVPALTRAYEERGVFDFPVFLFLIAFIFVYQIFLLNVVIAVFVDVYNSQRRQQIVAQRVRERKGLLAAFRALDHDSTGFLSYDTYSRLIRRLLPKLTPGQTRMTFDVMDVDGNNQIDVMEFFELLDVMVLRFRKPMVEKVRRIEDEGVVSRNIMRVREALHSIVHTNKSKVVFGVFSALLTIASIVVLYGIADQGLALQLTGGSTNNSPSSPPLPPSLEAFVWASFFISLLMVAEIGVRMLAVKPKRFWSSMWDVFDTVLVFISFLAEIIGLAVDPVGNGVINAVRALRVLRLITISDRSKLFARVFLDTAVSLVPYIYLALASGFVFVVVGSFIFEPLEYDIRMNQTYYASSGAVVNITATSGSFQTFSTSSLLLFQMLTQSNWFEPMYIYMERVNIWAPDAWPIASVYFVTFNFLMVLLLMNLISALVIKIFQAKQELEMESKDILVEAVSKRKTRWSVSSPTGSRPSIAAQRPSEDLHLPPSGGDPRPAERRSLREEEGLIERAASYRESAGRDGSDVFVMERKKRLSTEMFQKEMIGKDELGQAVLDEDRKEKGTKKGGVDRSIDAALHKQRQAAEKAHSVRAEKGEKNRTAKRRITDIINDLSVLPNPTAVPKLPKSTGEVAGK</sequence>
<dbReference type="SUPFAM" id="SSF47473">
    <property type="entry name" value="EF-hand"/>
    <property type="match status" value="1"/>
</dbReference>
<feature type="transmembrane region" description="Helical" evidence="7">
    <location>
        <begin position="745"/>
        <end position="764"/>
    </location>
</feature>
<evidence type="ECO:0000256" key="6">
    <source>
        <dbReference type="SAM" id="MobiDB-lite"/>
    </source>
</evidence>
<dbReference type="GO" id="GO:0005509">
    <property type="term" value="F:calcium ion binding"/>
    <property type="evidence" value="ECO:0007669"/>
    <property type="project" value="InterPro"/>
</dbReference>
<organism evidence="9">
    <name type="scientific">Palpitomonas bilix</name>
    <dbReference type="NCBI Taxonomy" id="652834"/>
    <lineage>
        <taxon>Eukaryota</taxon>
        <taxon>Eukaryota incertae sedis</taxon>
    </lineage>
</organism>
<feature type="transmembrane region" description="Helical" evidence="7">
    <location>
        <begin position="447"/>
        <end position="471"/>
    </location>
</feature>
<dbReference type="InterPro" id="IPR018247">
    <property type="entry name" value="EF_Hand_1_Ca_BS"/>
</dbReference>
<dbReference type="PROSITE" id="PS50222">
    <property type="entry name" value="EF_HAND_2"/>
    <property type="match status" value="2"/>
</dbReference>
<dbReference type="EMBL" id="HBIB01045411">
    <property type="protein sequence ID" value="CAE0267409.1"/>
    <property type="molecule type" value="Transcribed_RNA"/>
</dbReference>
<keyword evidence="2 7" id="KW-0812">Transmembrane</keyword>
<dbReference type="Gene3D" id="1.10.287.70">
    <property type="match status" value="2"/>
</dbReference>
<accession>A0A7S3GIN2</accession>
<evidence type="ECO:0000313" key="9">
    <source>
        <dbReference type="EMBL" id="CAE0267409.1"/>
    </source>
</evidence>
<feature type="compositionally biased region" description="Low complexity" evidence="6">
    <location>
        <begin position="1"/>
        <end position="13"/>
    </location>
</feature>
<gene>
    <name evidence="9" type="ORF">PBIL07802_LOCUS29754</name>
</gene>
<keyword evidence="3" id="KW-0106">Calcium</keyword>
<dbReference type="SMART" id="SM00054">
    <property type="entry name" value="EFh"/>
    <property type="match status" value="2"/>
</dbReference>
<proteinExistence type="predicted"/>
<dbReference type="AlphaFoldDB" id="A0A7S3GIN2"/>
<feature type="transmembrane region" description="Helical" evidence="7">
    <location>
        <begin position="223"/>
        <end position="247"/>
    </location>
</feature>
<feature type="region of interest" description="Disordered" evidence="6">
    <location>
        <begin position="1004"/>
        <end position="1026"/>
    </location>
</feature>
<feature type="region of interest" description="Disordered" evidence="6">
    <location>
        <begin position="128"/>
        <end position="182"/>
    </location>
</feature>
<feature type="transmembrane region" description="Helical" evidence="7">
    <location>
        <begin position="599"/>
        <end position="620"/>
    </location>
</feature>
<feature type="domain" description="EF-hand" evidence="8">
    <location>
        <begin position="488"/>
        <end position="523"/>
    </location>
</feature>
<feature type="transmembrane region" description="Helical" evidence="7">
    <location>
        <begin position="273"/>
        <end position="296"/>
    </location>
</feature>
<keyword evidence="4 7" id="KW-1133">Transmembrane helix</keyword>
<feature type="transmembrane region" description="Helical" evidence="7">
    <location>
        <begin position="683"/>
        <end position="702"/>
    </location>
</feature>
<dbReference type="SUPFAM" id="SSF81324">
    <property type="entry name" value="Voltage-gated potassium channels"/>
    <property type="match status" value="2"/>
</dbReference>
<dbReference type="PANTHER" id="PTHR46726">
    <property type="entry name" value="TWO PORE CHANNEL 3"/>
    <property type="match status" value="1"/>
</dbReference>
<evidence type="ECO:0000256" key="2">
    <source>
        <dbReference type="ARBA" id="ARBA00022692"/>
    </source>
</evidence>
<dbReference type="GO" id="GO:0016020">
    <property type="term" value="C:membrane"/>
    <property type="evidence" value="ECO:0007669"/>
    <property type="project" value="UniProtKB-SubCell"/>
</dbReference>
<dbReference type="PROSITE" id="PS00018">
    <property type="entry name" value="EF_HAND_1"/>
    <property type="match status" value="1"/>
</dbReference>
<dbReference type="InterPro" id="IPR011992">
    <property type="entry name" value="EF-hand-dom_pair"/>
</dbReference>
<dbReference type="InterPro" id="IPR002048">
    <property type="entry name" value="EF_hand_dom"/>
</dbReference>
<feature type="region of interest" description="Disordered" evidence="6">
    <location>
        <begin position="887"/>
        <end position="927"/>
    </location>
</feature>
<evidence type="ECO:0000256" key="4">
    <source>
        <dbReference type="ARBA" id="ARBA00022989"/>
    </source>
</evidence>
<feature type="compositionally biased region" description="Basic and acidic residues" evidence="6">
    <location>
        <begin position="918"/>
        <end position="927"/>
    </location>
</feature>
<dbReference type="Gene3D" id="1.20.120.350">
    <property type="entry name" value="Voltage-gated potassium channels. Chain C"/>
    <property type="match status" value="2"/>
</dbReference>